<dbReference type="CDD" id="cd00140">
    <property type="entry name" value="beta_clamp"/>
    <property type="match status" value="1"/>
</dbReference>
<feature type="region of interest" description="Disordered" evidence="11">
    <location>
        <begin position="1"/>
        <end position="22"/>
    </location>
</feature>
<dbReference type="Pfam" id="PF00712">
    <property type="entry name" value="DNA_pol3_beta"/>
    <property type="match status" value="1"/>
</dbReference>
<name>W8F098_9BACT</name>
<dbReference type="AlphaFoldDB" id="W8F098"/>
<evidence type="ECO:0000256" key="5">
    <source>
        <dbReference type="ARBA" id="ARBA00022679"/>
    </source>
</evidence>
<dbReference type="Gene3D" id="3.70.10.10">
    <property type="match status" value="1"/>
</dbReference>
<dbReference type="Proteomes" id="UP000019423">
    <property type="component" value="Chromosome"/>
</dbReference>
<dbReference type="InterPro" id="IPR022634">
    <property type="entry name" value="DNA_polIII_beta_N"/>
</dbReference>
<dbReference type="GO" id="GO:0005737">
    <property type="term" value="C:cytoplasm"/>
    <property type="evidence" value="ECO:0007669"/>
    <property type="project" value="UniProtKB-SubCell"/>
</dbReference>
<dbReference type="Gene3D" id="3.10.150.10">
    <property type="entry name" value="DNA Polymerase III, subunit A, domain 2"/>
    <property type="match status" value="1"/>
</dbReference>
<dbReference type="GO" id="GO:0006271">
    <property type="term" value="P:DNA strand elongation involved in DNA replication"/>
    <property type="evidence" value="ECO:0007669"/>
    <property type="project" value="TreeGrafter"/>
</dbReference>
<dbReference type="Pfam" id="PF02767">
    <property type="entry name" value="DNA_pol3_beta_2"/>
    <property type="match status" value="1"/>
</dbReference>
<evidence type="ECO:0000259" key="12">
    <source>
        <dbReference type="Pfam" id="PF00712"/>
    </source>
</evidence>
<keyword evidence="7 10" id="KW-0235">DNA replication</keyword>
<comment type="similarity">
    <text evidence="2 10">Belongs to the beta sliding clamp family.</text>
</comment>
<keyword evidence="4 10" id="KW-0963">Cytoplasm</keyword>
<keyword evidence="6 10" id="KW-0548">Nucleotidyltransferase</keyword>
<evidence type="ECO:0000256" key="8">
    <source>
        <dbReference type="ARBA" id="ARBA00022932"/>
    </source>
</evidence>
<dbReference type="GO" id="GO:0009360">
    <property type="term" value="C:DNA polymerase III complex"/>
    <property type="evidence" value="ECO:0007669"/>
    <property type="project" value="InterPro"/>
</dbReference>
<feature type="domain" description="DNA polymerase III beta sliding clamp N-terminal" evidence="12">
    <location>
        <begin position="32"/>
        <end position="150"/>
    </location>
</feature>
<accession>W8F098</accession>
<reference evidence="15 16" key="1">
    <citation type="submission" date="2014-01" db="EMBL/GenBank/DDBJ databases">
        <title>Complete genome sequence of ionizing-radiation resistance bacterium Hymenobacter swuensis DY53.</title>
        <authorList>
            <person name="Jung J.-H."/>
            <person name="Jeong S.-W."/>
            <person name="Joe M.-H."/>
            <person name="Cho y.-j."/>
            <person name="Kim M.-K."/>
            <person name="Lim S.-Y."/>
        </authorList>
    </citation>
    <scope>NUCLEOTIDE SEQUENCE [LARGE SCALE GENOMIC DNA]</scope>
    <source>
        <strain evidence="15 16">DY53</strain>
    </source>
</reference>
<dbReference type="InterPro" id="IPR046938">
    <property type="entry name" value="DNA_clamp_sf"/>
</dbReference>
<dbReference type="InterPro" id="IPR022635">
    <property type="entry name" value="DNA_polIII_beta_C"/>
</dbReference>
<keyword evidence="8 10" id="KW-0239">DNA-directed DNA polymerase</keyword>
<dbReference type="PATRIC" id="fig|1227739.3.peg.2920"/>
<dbReference type="GO" id="GO:0003887">
    <property type="term" value="F:DNA-directed DNA polymerase activity"/>
    <property type="evidence" value="ECO:0007669"/>
    <property type="project" value="UniProtKB-UniRule"/>
</dbReference>
<comment type="function">
    <text evidence="10">Confers DNA tethering and processivity to DNA polymerases and other proteins. Acts as a clamp, forming a ring around DNA (a reaction catalyzed by the clamp-loading complex) which diffuses in an ATP-independent manner freely and bidirectionally along dsDNA. Initially characterized for its ability to contact the catalytic subunit of DNA polymerase III (Pol III), a complex, multichain enzyme responsible for most of the replicative synthesis in bacteria; Pol III exhibits 3'-5' exonuclease proofreading activity. The beta chain is required for initiation of replication as well as for processivity of DNA replication.</text>
</comment>
<evidence type="ECO:0000256" key="6">
    <source>
        <dbReference type="ARBA" id="ARBA00022695"/>
    </source>
</evidence>
<evidence type="ECO:0000313" key="15">
    <source>
        <dbReference type="EMBL" id="AHJ98328.1"/>
    </source>
</evidence>
<dbReference type="InterPro" id="IPR022637">
    <property type="entry name" value="DNA_polIII_beta_cen"/>
</dbReference>
<evidence type="ECO:0000256" key="9">
    <source>
        <dbReference type="ARBA" id="ARBA00023125"/>
    </source>
</evidence>
<keyword evidence="16" id="KW-1185">Reference proteome</keyword>
<evidence type="ECO:0000256" key="4">
    <source>
        <dbReference type="ARBA" id="ARBA00022490"/>
    </source>
</evidence>
<dbReference type="PIRSF" id="PIRSF000804">
    <property type="entry name" value="DNA_pol_III_b"/>
    <property type="match status" value="1"/>
</dbReference>
<dbReference type="HOGENOM" id="CLU_038149_4_1_10"/>
<dbReference type="PANTHER" id="PTHR30478">
    <property type="entry name" value="DNA POLYMERASE III SUBUNIT BETA"/>
    <property type="match status" value="1"/>
</dbReference>
<protein>
    <recommendedName>
        <fullName evidence="3 10">Beta sliding clamp</fullName>
    </recommendedName>
</protein>
<dbReference type="eggNOG" id="COG0592">
    <property type="taxonomic scope" value="Bacteria"/>
</dbReference>
<evidence type="ECO:0000256" key="7">
    <source>
        <dbReference type="ARBA" id="ARBA00022705"/>
    </source>
</evidence>
<dbReference type="PANTHER" id="PTHR30478:SF0">
    <property type="entry name" value="BETA SLIDING CLAMP"/>
    <property type="match status" value="1"/>
</dbReference>
<dbReference type="EMBL" id="CP007145">
    <property type="protein sequence ID" value="AHJ98328.1"/>
    <property type="molecule type" value="Genomic_DNA"/>
</dbReference>
<proteinExistence type="inferred from homology"/>
<evidence type="ECO:0000256" key="3">
    <source>
        <dbReference type="ARBA" id="ARBA00021035"/>
    </source>
</evidence>
<keyword evidence="5 10" id="KW-0808">Transferase</keyword>
<keyword evidence="9" id="KW-0238">DNA-binding</keyword>
<dbReference type="NCBIfam" id="TIGR00663">
    <property type="entry name" value="dnan"/>
    <property type="match status" value="1"/>
</dbReference>
<evidence type="ECO:0000256" key="1">
    <source>
        <dbReference type="ARBA" id="ARBA00004496"/>
    </source>
</evidence>
<evidence type="ECO:0000256" key="11">
    <source>
        <dbReference type="SAM" id="MobiDB-lite"/>
    </source>
</evidence>
<evidence type="ECO:0000259" key="13">
    <source>
        <dbReference type="Pfam" id="PF02767"/>
    </source>
</evidence>
<dbReference type="SMART" id="SM00480">
    <property type="entry name" value="POL3Bc"/>
    <property type="match status" value="1"/>
</dbReference>
<dbReference type="GO" id="GO:0003677">
    <property type="term" value="F:DNA binding"/>
    <property type="evidence" value="ECO:0007669"/>
    <property type="project" value="UniProtKB-UniRule"/>
</dbReference>
<dbReference type="KEGG" id="hsw:Hsw_2733"/>
<evidence type="ECO:0000313" key="16">
    <source>
        <dbReference type="Proteomes" id="UP000019423"/>
    </source>
</evidence>
<comment type="subcellular location">
    <subcellularLocation>
        <location evidence="1 10">Cytoplasm</location>
    </subcellularLocation>
</comment>
<evidence type="ECO:0000259" key="14">
    <source>
        <dbReference type="Pfam" id="PF02768"/>
    </source>
</evidence>
<evidence type="ECO:0000256" key="2">
    <source>
        <dbReference type="ARBA" id="ARBA00010752"/>
    </source>
</evidence>
<dbReference type="STRING" id="1227739.Hsw_2733"/>
<evidence type="ECO:0000256" key="10">
    <source>
        <dbReference type="PIRNR" id="PIRNR000804"/>
    </source>
</evidence>
<gene>
    <name evidence="15" type="ORF">Hsw_2733</name>
</gene>
<feature type="domain" description="DNA polymerase III beta sliding clamp C-terminal" evidence="14">
    <location>
        <begin position="277"/>
        <end position="394"/>
    </location>
</feature>
<dbReference type="Pfam" id="PF02768">
    <property type="entry name" value="DNA_pol3_beta_3"/>
    <property type="match status" value="1"/>
</dbReference>
<dbReference type="InterPro" id="IPR001001">
    <property type="entry name" value="DNA_polIII_beta"/>
</dbReference>
<organism evidence="15 16">
    <name type="scientific">Hymenobacter swuensis DY53</name>
    <dbReference type="NCBI Taxonomy" id="1227739"/>
    <lineage>
        <taxon>Bacteria</taxon>
        <taxon>Pseudomonadati</taxon>
        <taxon>Bacteroidota</taxon>
        <taxon>Cytophagia</taxon>
        <taxon>Cytophagales</taxon>
        <taxon>Hymenobacteraceae</taxon>
        <taxon>Hymenobacter</taxon>
    </lineage>
</organism>
<dbReference type="SUPFAM" id="SSF55979">
    <property type="entry name" value="DNA clamp"/>
    <property type="match status" value="3"/>
</dbReference>
<comment type="subunit">
    <text evidence="10">Forms a ring-shaped head-to-tail homodimer around DNA.</text>
</comment>
<feature type="domain" description="DNA polymerase III beta sliding clamp central" evidence="13">
    <location>
        <begin position="160"/>
        <end position="274"/>
    </location>
</feature>
<dbReference type="GO" id="GO:0008408">
    <property type="term" value="F:3'-5' exonuclease activity"/>
    <property type="evidence" value="ECO:0007669"/>
    <property type="project" value="InterPro"/>
</dbReference>
<sequence>MAKSGPVAVRKPAARSVSLPSTQPSPKRLFHMKFIVSSSALLKQLQSINGVVTNNPVVPILENFLFEIEDGKLTITASDLETSMMTELPVEARESGRIAAPARILLDTLKNLPDQPVTFTLDEETYTIEIASSNGRYKLAGENATDFPRVPVVKGSAPVEIPSTSLARAINKTIFAVSTDELRPAMTGILVQLADNQVTFVATDGHRLLRYRRSDVGAGQTSNIIIPRKAFNLLKGALPSEATTVRMEFNSSNAFFSFNQMRLVCRLIDERYPDYENVIPVSNPNKLIISRQEILNSVKRISIYSNKTTHQVRLRLAGSELTVSAEDLDFSNEANEKLACQYDGEDMEIGFNAKFLQEMLSNIDSEEITLELSTPNRAGLLMPTLADDNESILMLVMPVMLNNYV</sequence>